<dbReference type="EMBL" id="LJYF01000012">
    <property type="protein sequence ID" value="KRP99604.1"/>
    <property type="molecule type" value="Genomic_DNA"/>
</dbReference>
<proteinExistence type="predicted"/>
<comment type="caution">
    <text evidence="3">The sequence shown here is derived from an EMBL/GenBank/DDBJ whole genome shotgun (WGS) entry which is preliminary data.</text>
</comment>
<dbReference type="AlphaFoldDB" id="A0A0R3CWN4"/>
<dbReference type="Proteomes" id="UP000051380">
    <property type="component" value="Unassembled WGS sequence"/>
</dbReference>
<dbReference type="Gene3D" id="2.40.128.520">
    <property type="match status" value="1"/>
</dbReference>
<dbReference type="Pfam" id="PF09917">
    <property type="entry name" value="DUF2147"/>
    <property type="match status" value="1"/>
</dbReference>
<reference evidence="3 4" key="1">
    <citation type="submission" date="2015-09" db="EMBL/GenBank/DDBJ databases">
        <title>Draft Genome Sequence of the Strain BR 3267 (Bradyrhizobium yuanmingense) recommended as inoculant for cowpea in Brazil.</title>
        <authorList>
            <person name="Simoes-Araujo J.L."/>
            <person name="Zilli J.E."/>
        </authorList>
    </citation>
    <scope>NUCLEOTIDE SEQUENCE [LARGE SCALE GENOMIC DNA]</scope>
    <source>
        <strain evidence="3 4">BR3267</strain>
    </source>
</reference>
<dbReference type="InterPro" id="IPR019223">
    <property type="entry name" value="DUF2147"/>
</dbReference>
<dbReference type="PANTHER" id="PTHR36919">
    <property type="entry name" value="BLR1215 PROTEIN"/>
    <property type="match status" value="1"/>
</dbReference>
<dbReference type="STRING" id="108015.GA0061099_1001721"/>
<gene>
    <name evidence="3" type="ORF">AOQ72_14010</name>
</gene>
<organism evidence="3 4">
    <name type="scientific">Bradyrhizobium yuanmingense</name>
    <dbReference type="NCBI Taxonomy" id="108015"/>
    <lineage>
        <taxon>Bacteria</taxon>
        <taxon>Pseudomonadati</taxon>
        <taxon>Pseudomonadota</taxon>
        <taxon>Alphaproteobacteria</taxon>
        <taxon>Hyphomicrobiales</taxon>
        <taxon>Nitrobacteraceae</taxon>
        <taxon>Bradyrhizobium</taxon>
    </lineage>
</organism>
<feature type="chain" id="PRO_5006434927" description="DUF2147 domain-containing protein" evidence="1">
    <location>
        <begin position="28"/>
        <end position="299"/>
    </location>
</feature>
<sequence>MQRLATWLATCLATSIALLAIAPTAQAGAYTFSIGGNRFHVEAPRNCRSASCIMVASRRSLRSTDDVGTARAAQPAPTLMVQAPQPACPTAAVKPPQAAVVVPAPAPPVLAAATSQPVAPPPAPSLEISRLETLRPGPPRVDLERTDQPKTAALEPPRIEPPVIVPSTEINQTAAVAQISTDPGHALLGEWESLGAKGTVRIERCGAALCGYALSEASSRGESVLVNMKPRKRDVWAGSIYSRSSGNTYYARMKLKVSGKLHVEACALGRFWCSGNDWTRVDAPREELITTSPQWSARS</sequence>
<keyword evidence="1" id="KW-0732">Signal</keyword>
<dbReference type="OrthoDB" id="9811671at2"/>
<evidence type="ECO:0000259" key="2">
    <source>
        <dbReference type="Pfam" id="PF09917"/>
    </source>
</evidence>
<evidence type="ECO:0000256" key="1">
    <source>
        <dbReference type="SAM" id="SignalP"/>
    </source>
</evidence>
<dbReference type="PANTHER" id="PTHR36919:SF2">
    <property type="entry name" value="BLL6627 PROTEIN"/>
    <property type="match status" value="1"/>
</dbReference>
<feature type="domain" description="DUF2147" evidence="2">
    <location>
        <begin position="189"/>
        <end position="280"/>
    </location>
</feature>
<evidence type="ECO:0000313" key="3">
    <source>
        <dbReference type="EMBL" id="KRP99604.1"/>
    </source>
</evidence>
<dbReference type="RefSeq" id="WP_057026943.1">
    <property type="nucleotide sequence ID" value="NZ_LJYF01000012.1"/>
</dbReference>
<name>A0A0R3CWN4_9BRAD</name>
<evidence type="ECO:0000313" key="4">
    <source>
        <dbReference type="Proteomes" id="UP000051380"/>
    </source>
</evidence>
<protein>
    <recommendedName>
        <fullName evidence="2">DUF2147 domain-containing protein</fullName>
    </recommendedName>
</protein>
<accession>A0A0R3CWN4</accession>
<feature type="signal peptide" evidence="1">
    <location>
        <begin position="1"/>
        <end position="27"/>
    </location>
</feature>